<comment type="similarity">
    <text evidence="2 11">Belongs to the polysaccharide lyase 1 family.</text>
</comment>
<reference evidence="14 15" key="1">
    <citation type="journal article" date="2012" name="PLoS Pathog.">
        <title>Diverse lifestyles and strategies of plant pathogenesis encoded in the genomes of eighteen Dothideomycetes fungi.</title>
        <authorList>
            <person name="Ohm R.A."/>
            <person name="Feau N."/>
            <person name="Henrissat B."/>
            <person name="Schoch C.L."/>
            <person name="Horwitz B.A."/>
            <person name="Barry K.W."/>
            <person name="Condon B.J."/>
            <person name="Copeland A.C."/>
            <person name="Dhillon B."/>
            <person name="Glaser F."/>
            <person name="Hesse C.N."/>
            <person name="Kosti I."/>
            <person name="LaButti K."/>
            <person name="Lindquist E.A."/>
            <person name="Lucas S."/>
            <person name="Salamov A.A."/>
            <person name="Bradshaw R.E."/>
            <person name="Ciuffetti L."/>
            <person name="Hamelin R.C."/>
            <person name="Kema G.H.J."/>
            <person name="Lawrence C."/>
            <person name="Scott J.A."/>
            <person name="Spatafora J.W."/>
            <person name="Turgeon B.G."/>
            <person name="de Wit P.J.G.M."/>
            <person name="Zhong S."/>
            <person name="Goodwin S.B."/>
            <person name="Grigoriev I.V."/>
        </authorList>
    </citation>
    <scope>NUCLEOTIDE SEQUENCE [LARGE SCALE GENOMIC DNA]</scope>
    <source>
        <strain evidence="14 15">SO2202</strain>
    </source>
</reference>
<protein>
    <recommendedName>
        <fullName evidence="10">pectin lyase</fullName>
        <ecNumber evidence="10">4.2.2.10</ecNumber>
    </recommendedName>
</protein>
<dbReference type="Gene3D" id="2.160.20.10">
    <property type="entry name" value="Single-stranded right-handed beta-helix, Pectin lyase-like"/>
    <property type="match status" value="1"/>
</dbReference>
<evidence type="ECO:0000313" key="14">
    <source>
        <dbReference type="EMBL" id="EMF13142.1"/>
    </source>
</evidence>
<evidence type="ECO:0000259" key="13">
    <source>
        <dbReference type="SMART" id="SM00656"/>
    </source>
</evidence>
<dbReference type="InterPro" id="IPR002022">
    <property type="entry name" value="Pec_lyase"/>
</dbReference>
<dbReference type="GO" id="GO:0005576">
    <property type="term" value="C:extracellular region"/>
    <property type="evidence" value="ECO:0007669"/>
    <property type="project" value="UniProtKB-SubCell"/>
</dbReference>
<dbReference type="EMBL" id="KB456263">
    <property type="protein sequence ID" value="EMF13142.1"/>
    <property type="molecule type" value="Genomic_DNA"/>
</dbReference>
<keyword evidence="7 11" id="KW-0456">Lyase</keyword>
<accession>M3B023</accession>
<dbReference type="eggNOG" id="ENOG502QXM6">
    <property type="taxonomic scope" value="Eukaryota"/>
</dbReference>
<sequence>MLAQALLTLALVVSPLSQAQSVIGKAPGFATGTTGGAGGKTVTPTTTGELVKYLTSNDALTIVLTKTFDFTGTEGTVTETGCAPWGTGSGCQLAINANNWCGDYKAGAGKVQVTYDKAGTSGIRVKSNKSIIGTGTKGVIKGKGLDISNGVSNVIIQNVQITNLNPKYVWGGDAITLNGASKVWIDHVKINLIGRMMIVAGYKTNKGVAITNSEFDGKSTYSTSCDGQHYWGLYLTGENDLITFKGNYIHHTSGRSPKIDKGTVLHAANNYWSNNSGHAFEGDSSTYVLIEGSTFDNVAACEQGFNGNVFAPTAVAGACSSTMGRTCPKNSYKSSGKQLKDRNGQASLNKLKGLTLVAADADASKVPSTAGVGKL</sequence>
<dbReference type="EC" id="4.2.2.10" evidence="10"/>
<evidence type="ECO:0000256" key="10">
    <source>
        <dbReference type="ARBA" id="ARBA00039082"/>
    </source>
</evidence>
<evidence type="ECO:0000256" key="11">
    <source>
        <dbReference type="RuleBase" id="RU361173"/>
    </source>
</evidence>
<dbReference type="InterPro" id="IPR045032">
    <property type="entry name" value="PEL"/>
</dbReference>
<dbReference type="RefSeq" id="XP_016761263.1">
    <property type="nucleotide sequence ID" value="XM_016904973.1"/>
</dbReference>
<dbReference type="GeneID" id="27902110"/>
<dbReference type="PANTHER" id="PTHR31683:SF67">
    <property type="entry name" value="PECTIN LYASE F-RELATED"/>
    <property type="match status" value="1"/>
</dbReference>
<keyword evidence="15" id="KW-1185">Reference proteome</keyword>
<evidence type="ECO:0000313" key="15">
    <source>
        <dbReference type="Proteomes" id="UP000016931"/>
    </source>
</evidence>
<keyword evidence="11" id="KW-0119">Carbohydrate metabolism</keyword>
<dbReference type="AlphaFoldDB" id="M3B023"/>
<dbReference type="GO" id="GO:0047490">
    <property type="term" value="F:pectin lyase activity"/>
    <property type="evidence" value="ECO:0007669"/>
    <property type="project" value="UniProtKB-EC"/>
</dbReference>
<evidence type="ECO:0000256" key="6">
    <source>
        <dbReference type="ARBA" id="ARBA00023180"/>
    </source>
</evidence>
<evidence type="ECO:0000256" key="9">
    <source>
        <dbReference type="ARBA" id="ARBA00037631"/>
    </source>
</evidence>
<keyword evidence="5" id="KW-1015">Disulfide bond</keyword>
<name>M3B023_SPHMS</name>
<keyword evidence="3 11" id="KW-0964">Secreted</keyword>
<evidence type="ECO:0000256" key="5">
    <source>
        <dbReference type="ARBA" id="ARBA00023157"/>
    </source>
</evidence>
<evidence type="ECO:0000256" key="1">
    <source>
        <dbReference type="ARBA" id="ARBA00004613"/>
    </source>
</evidence>
<dbReference type="STRING" id="692275.M3B023"/>
<dbReference type="SUPFAM" id="SSF51126">
    <property type="entry name" value="Pectin lyase-like"/>
    <property type="match status" value="1"/>
</dbReference>
<dbReference type="FunFam" id="2.160.20.10:FF:000003">
    <property type="entry name" value="Pectin lyase F"/>
    <property type="match status" value="1"/>
</dbReference>
<keyword evidence="4 12" id="KW-0732">Signal</keyword>
<dbReference type="PANTHER" id="PTHR31683">
    <property type="entry name" value="PECTATE LYASE 18-RELATED"/>
    <property type="match status" value="1"/>
</dbReference>
<dbReference type="GO" id="GO:0000272">
    <property type="term" value="P:polysaccharide catabolic process"/>
    <property type="evidence" value="ECO:0007669"/>
    <property type="project" value="UniProtKB-KW"/>
</dbReference>
<dbReference type="InterPro" id="IPR012334">
    <property type="entry name" value="Pectin_lyas_fold"/>
</dbReference>
<dbReference type="OMA" id="RACLAKN"/>
<keyword evidence="6" id="KW-0325">Glycoprotein</keyword>
<dbReference type="SMART" id="SM00656">
    <property type="entry name" value="Amb_all"/>
    <property type="match status" value="1"/>
</dbReference>
<feature type="chain" id="PRO_5004031068" description="pectin lyase" evidence="12">
    <location>
        <begin position="20"/>
        <end position="375"/>
    </location>
</feature>
<dbReference type="HOGENOM" id="CLU_021980_0_1_1"/>
<dbReference type="InterPro" id="IPR011050">
    <property type="entry name" value="Pectin_lyase_fold/virulence"/>
</dbReference>
<evidence type="ECO:0000256" key="12">
    <source>
        <dbReference type="SAM" id="SignalP"/>
    </source>
</evidence>
<feature type="domain" description="Pectate lyase" evidence="13">
    <location>
        <begin position="94"/>
        <end position="301"/>
    </location>
</feature>
<comment type="function">
    <text evidence="9">Pectinolytic enzymes consist of four classes of enzymes: pectin lyase, polygalacturonase, pectin methylesterase and rhamnogalacturonase. Among pectinolytic enzymes, pectin lyase is the most important in depolymerization of pectin, since it cleaves internal glycosidic bonds of highly methylated pectins.</text>
</comment>
<evidence type="ECO:0000256" key="4">
    <source>
        <dbReference type="ARBA" id="ARBA00022729"/>
    </source>
</evidence>
<dbReference type="GO" id="GO:0030570">
    <property type="term" value="F:pectate lyase activity"/>
    <property type="evidence" value="ECO:0007669"/>
    <property type="project" value="InterPro"/>
</dbReference>
<evidence type="ECO:0000256" key="2">
    <source>
        <dbReference type="ARBA" id="ARBA00010980"/>
    </source>
</evidence>
<comment type="subcellular location">
    <subcellularLocation>
        <location evidence="1 11">Secreted</location>
    </subcellularLocation>
</comment>
<dbReference type="OrthoDB" id="1637350at2759"/>
<evidence type="ECO:0000256" key="7">
    <source>
        <dbReference type="ARBA" id="ARBA00023239"/>
    </source>
</evidence>
<feature type="signal peptide" evidence="12">
    <location>
        <begin position="1"/>
        <end position="19"/>
    </location>
</feature>
<dbReference type="Proteomes" id="UP000016931">
    <property type="component" value="Unassembled WGS sequence"/>
</dbReference>
<dbReference type="Pfam" id="PF00544">
    <property type="entry name" value="Pectate_lyase_4"/>
    <property type="match status" value="1"/>
</dbReference>
<proteinExistence type="inferred from homology"/>
<gene>
    <name evidence="14" type="ORF">SEPMUDRAFT_148522</name>
</gene>
<comment type="catalytic activity">
    <reaction evidence="8">
        <text>Eliminative cleavage of (1-&gt;4)-alpha-D-galacturonan methyl ester to give oligosaccharides with 4-deoxy-6-O-methyl-alpha-D-galact-4-enuronosyl groups at their non-reducing ends.</text>
        <dbReference type="EC" id="4.2.2.10"/>
    </reaction>
</comment>
<organism evidence="14 15">
    <name type="scientific">Sphaerulina musiva (strain SO2202)</name>
    <name type="common">Poplar stem canker fungus</name>
    <name type="synonym">Septoria musiva</name>
    <dbReference type="NCBI Taxonomy" id="692275"/>
    <lineage>
        <taxon>Eukaryota</taxon>
        <taxon>Fungi</taxon>
        <taxon>Dikarya</taxon>
        <taxon>Ascomycota</taxon>
        <taxon>Pezizomycotina</taxon>
        <taxon>Dothideomycetes</taxon>
        <taxon>Dothideomycetidae</taxon>
        <taxon>Mycosphaerellales</taxon>
        <taxon>Mycosphaerellaceae</taxon>
        <taxon>Sphaerulina</taxon>
    </lineage>
</organism>
<keyword evidence="11" id="KW-0624">Polysaccharide degradation</keyword>
<evidence type="ECO:0000256" key="8">
    <source>
        <dbReference type="ARBA" id="ARBA00036818"/>
    </source>
</evidence>
<evidence type="ECO:0000256" key="3">
    <source>
        <dbReference type="ARBA" id="ARBA00022525"/>
    </source>
</evidence>